<evidence type="ECO:0000313" key="4">
    <source>
        <dbReference type="Proteomes" id="UP000792457"/>
    </source>
</evidence>
<dbReference type="Pfam" id="PF00135">
    <property type="entry name" value="COesterase"/>
    <property type="match status" value="1"/>
</dbReference>
<dbReference type="OrthoDB" id="9000293at2759"/>
<protein>
    <recommendedName>
        <fullName evidence="2">Carboxylesterase type B domain-containing protein</fullName>
    </recommendedName>
</protein>
<keyword evidence="1" id="KW-0325">Glycoprotein</keyword>
<feature type="domain" description="Carboxylesterase type B" evidence="2">
    <location>
        <begin position="32"/>
        <end position="80"/>
    </location>
</feature>
<gene>
    <name evidence="3" type="ORF">J437_LFUL010966</name>
</gene>
<comment type="caution">
    <text evidence="3">The sequence shown here is derived from an EMBL/GenBank/DDBJ whole genome shotgun (WGS) entry which is preliminary data.</text>
</comment>
<dbReference type="Gene3D" id="3.40.50.1820">
    <property type="entry name" value="alpha/beta hydrolase"/>
    <property type="match status" value="1"/>
</dbReference>
<reference evidence="3" key="2">
    <citation type="submission" date="2017-10" db="EMBL/GenBank/DDBJ databases">
        <title>Ladona fulva Genome sequencing and assembly.</title>
        <authorList>
            <person name="Murali S."/>
            <person name="Richards S."/>
            <person name="Bandaranaike D."/>
            <person name="Bellair M."/>
            <person name="Blankenburg K."/>
            <person name="Chao H."/>
            <person name="Dinh H."/>
            <person name="Doddapaneni H."/>
            <person name="Dugan-Rocha S."/>
            <person name="Elkadiri S."/>
            <person name="Gnanaolivu R."/>
            <person name="Hernandez B."/>
            <person name="Skinner E."/>
            <person name="Javaid M."/>
            <person name="Lee S."/>
            <person name="Li M."/>
            <person name="Ming W."/>
            <person name="Munidasa M."/>
            <person name="Muniz J."/>
            <person name="Nguyen L."/>
            <person name="Hughes D."/>
            <person name="Osuji N."/>
            <person name="Pu L.-L."/>
            <person name="Puazo M."/>
            <person name="Qu C."/>
            <person name="Quiroz J."/>
            <person name="Raj R."/>
            <person name="Weissenberger G."/>
            <person name="Xin Y."/>
            <person name="Zou X."/>
            <person name="Han Y."/>
            <person name="Worley K."/>
            <person name="Muzny D."/>
            <person name="Gibbs R."/>
        </authorList>
    </citation>
    <scope>NUCLEOTIDE SEQUENCE</scope>
    <source>
        <strain evidence="3">Sampled in the wild</strain>
    </source>
</reference>
<proteinExistence type="predicted"/>
<organism evidence="3 4">
    <name type="scientific">Ladona fulva</name>
    <name type="common">Scarce chaser dragonfly</name>
    <name type="synonym">Libellula fulva</name>
    <dbReference type="NCBI Taxonomy" id="123851"/>
    <lineage>
        <taxon>Eukaryota</taxon>
        <taxon>Metazoa</taxon>
        <taxon>Ecdysozoa</taxon>
        <taxon>Arthropoda</taxon>
        <taxon>Hexapoda</taxon>
        <taxon>Insecta</taxon>
        <taxon>Pterygota</taxon>
        <taxon>Palaeoptera</taxon>
        <taxon>Odonata</taxon>
        <taxon>Epiprocta</taxon>
        <taxon>Anisoptera</taxon>
        <taxon>Libelluloidea</taxon>
        <taxon>Libellulidae</taxon>
        <taxon>Ladona</taxon>
    </lineage>
</organism>
<dbReference type="InterPro" id="IPR019819">
    <property type="entry name" value="Carboxylesterase_B_CS"/>
</dbReference>
<dbReference type="PROSITE" id="PS00941">
    <property type="entry name" value="CARBOXYLESTERASE_B_2"/>
    <property type="match status" value="1"/>
</dbReference>
<dbReference type="SUPFAM" id="SSF53474">
    <property type="entry name" value="alpha/beta-Hydrolases"/>
    <property type="match status" value="1"/>
</dbReference>
<dbReference type="AlphaFoldDB" id="A0A8K0KH46"/>
<evidence type="ECO:0000313" key="3">
    <source>
        <dbReference type="EMBL" id="KAG8234119.1"/>
    </source>
</evidence>
<name>A0A8K0KH46_LADFU</name>
<accession>A0A8K0KH46</accession>
<reference evidence="3" key="1">
    <citation type="submission" date="2013-04" db="EMBL/GenBank/DDBJ databases">
        <authorList>
            <person name="Qu J."/>
            <person name="Murali S.C."/>
            <person name="Bandaranaike D."/>
            <person name="Bellair M."/>
            <person name="Blankenburg K."/>
            <person name="Chao H."/>
            <person name="Dinh H."/>
            <person name="Doddapaneni H."/>
            <person name="Downs B."/>
            <person name="Dugan-Rocha S."/>
            <person name="Elkadiri S."/>
            <person name="Gnanaolivu R.D."/>
            <person name="Hernandez B."/>
            <person name="Javaid M."/>
            <person name="Jayaseelan J.C."/>
            <person name="Lee S."/>
            <person name="Li M."/>
            <person name="Ming W."/>
            <person name="Munidasa M."/>
            <person name="Muniz J."/>
            <person name="Nguyen L."/>
            <person name="Ongeri F."/>
            <person name="Osuji N."/>
            <person name="Pu L.-L."/>
            <person name="Puazo M."/>
            <person name="Qu C."/>
            <person name="Quiroz J."/>
            <person name="Raj R."/>
            <person name="Weissenberger G."/>
            <person name="Xin Y."/>
            <person name="Zou X."/>
            <person name="Han Y."/>
            <person name="Richards S."/>
            <person name="Worley K."/>
            <person name="Muzny D."/>
            <person name="Gibbs R."/>
        </authorList>
    </citation>
    <scope>NUCLEOTIDE SEQUENCE</scope>
    <source>
        <strain evidence="3">Sampled in the wild</strain>
    </source>
</reference>
<sequence>MARRRELLRGNNRIIYKASAVENATENNFAPRAPVPSKGWEGIWNATQEGVPCIQRDYILNEKGPIFGREDCLYLNVYVPLLHLTIFLIRNEETFKEKIFLTLEIGRNPTPQQNSLTPVNWEPVKPNELRLLEIGGSPNGLEMRPFSQEVLKRYEFWESLQLSENENYTEQIEKDEISI</sequence>
<dbReference type="InterPro" id="IPR029058">
    <property type="entry name" value="AB_hydrolase_fold"/>
</dbReference>
<evidence type="ECO:0000259" key="2">
    <source>
        <dbReference type="Pfam" id="PF00135"/>
    </source>
</evidence>
<dbReference type="Proteomes" id="UP000792457">
    <property type="component" value="Unassembled WGS sequence"/>
</dbReference>
<keyword evidence="4" id="KW-1185">Reference proteome</keyword>
<dbReference type="EMBL" id="KZ308780">
    <property type="protein sequence ID" value="KAG8234119.1"/>
    <property type="molecule type" value="Genomic_DNA"/>
</dbReference>
<evidence type="ECO:0000256" key="1">
    <source>
        <dbReference type="ARBA" id="ARBA00023180"/>
    </source>
</evidence>
<dbReference type="InterPro" id="IPR002018">
    <property type="entry name" value="CarbesteraseB"/>
</dbReference>